<gene>
    <name evidence="3" type="ORF">B7M93_16975</name>
</gene>
<proteinExistence type="predicted"/>
<sequence length="229" mass="26294">MMRIFGCGVLVSVVYFFGLGITIHVLDLNQMTSWNEFGDFLAGAFSPVAFFWLVLGYLQQQKELQQNTEALKLQATELKNSVEQYKEMVSVSKQQLENESIKAMTERLEREKETKPDLYMSNLGWSVKSGGQYEYNWLVFSDGKTAKNISLTFEPPVGEYSSHFFRCSNGAIKLPKNKIKAGDVPEHFCVVLTYESILGYSYVSEYHYEHDMDGQYNLIDSADYQRTKI</sequence>
<dbReference type="EMBL" id="AAMEJG010000019">
    <property type="protein sequence ID" value="EDG4914551.1"/>
    <property type="molecule type" value="Genomic_DNA"/>
</dbReference>
<feature type="transmembrane region" description="Helical" evidence="2">
    <location>
        <begin position="7"/>
        <end position="26"/>
    </location>
</feature>
<protein>
    <submittedName>
        <fullName evidence="3">Uncharacterized protein</fullName>
    </submittedName>
</protein>
<reference evidence="3" key="1">
    <citation type="submission" date="2018-07" db="EMBL/GenBank/DDBJ databases">
        <authorList>
            <person name="Ashton P.M."/>
            <person name="Dallman T."/>
            <person name="Nair S."/>
            <person name="De Pinna E."/>
            <person name="Peters T."/>
            <person name="Grant K."/>
        </authorList>
    </citation>
    <scope>NUCLEOTIDE SEQUENCE</scope>
    <source>
        <strain evidence="3">260046</strain>
    </source>
</reference>
<evidence type="ECO:0000256" key="1">
    <source>
        <dbReference type="SAM" id="Coils"/>
    </source>
</evidence>
<organism evidence="3">
    <name type="scientific">Salmonella derby</name>
    <dbReference type="NCBI Taxonomy" id="28144"/>
    <lineage>
        <taxon>Bacteria</taxon>
        <taxon>Pseudomonadati</taxon>
        <taxon>Pseudomonadota</taxon>
        <taxon>Gammaproteobacteria</taxon>
        <taxon>Enterobacterales</taxon>
        <taxon>Enterobacteriaceae</taxon>
        <taxon>Salmonella</taxon>
    </lineage>
</organism>
<keyword evidence="2" id="KW-0472">Membrane</keyword>
<keyword evidence="1" id="KW-0175">Coiled coil</keyword>
<feature type="transmembrane region" description="Helical" evidence="2">
    <location>
        <begin position="38"/>
        <end position="58"/>
    </location>
</feature>
<evidence type="ECO:0000256" key="2">
    <source>
        <dbReference type="SAM" id="Phobius"/>
    </source>
</evidence>
<dbReference type="AlphaFoldDB" id="A0A630URA8"/>
<name>A0A630URA8_SALDE</name>
<keyword evidence="2" id="KW-0812">Transmembrane</keyword>
<keyword evidence="2" id="KW-1133">Transmembrane helix</keyword>
<comment type="caution">
    <text evidence="3">The sequence shown here is derived from an EMBL/GenBank/DDBJ whole genome shotgun (WGS) entry which is preliminary data.</text>
</comment>
<feature type="coiled-coil region" evidence="1">
    <location>
        <begin position="61"/>
        <end position="111"/>
    </location>
</feature>
<accession>A0A630URA8</accession>
<evidence type="ECO:0000313" key="3">
    <source>
        <dbReference type="EMBL" id="EDG4914551.1"/>
    </source>
</evidence>